<evidence type="ECO:0000313" key="1">
    <source>
        <dbReference type="EMBL" id="MFL9881018.1"/>
    </source>
</evidence>
<dbReference type="Proteomes" id="UP001629214">
    <property type="component" value="Unassembled WGS sequence"/>
</dbReference>
<accession>A0ABW8ZDT0</accession>
<proteinExistence type="predicted"/>
<organism evidence="1 2">
    <name type="scientific">Herbaspirillum rhizosphaerae</name>
    <dbReference type="NCBI Taxonomy" id="346179"/>
    <lineage>
        <taxon>Bacteria</taxon>
        <taxon>Pseudomonadati</taxon>
        <taxon>Pseudomonadota</taxon>
        <taxon>Betaproteobacteria</taxon>
        <taxon>Burkholderiales</taxon>
        <taxon>Oxalobacteraceae</taxon>
        <taxon>Herbaspirillum</taxon>
    </lineage>
</organism>
<evidence type="ECO:0000313" key="2">
    <source>
        <dbReference type="Proteomes" id="UP001629214"/>
    </source>
</evidence>
<keyword evidence="2" id="KW-1185">Reference proteome</keyword>
<comment type="caution">
    <text evidence="1">The sequence shown here is derived from an EMBL/GenBank/DDBJ whole genome shotgun (WGS) entry which is preliminary data.</text>
</comment>
<dbReference type="EMBL" id="JAQQFR010000017">
    <property type="protein sequence ID" value="MFL9881018.1"/>
    <property type="molecule type" value="Genomic_DNA"/>
</dbReference>
<gene>
    <name evidence="1" type="ORF">PQR63_21645</name>
</gene>
<reference evidence="1 2" key="1">
    <citation type="journal article" date="2024" name="Chem. Sci.">
        <title>Discovery of megapolipeptins by genome mining of a Burkholderiales bacteria collection.</title>
        <authorList>
            <person name="Paulo B.S."/>
            <person name="Recchia M.J.J."/>
            <person name="Lee S."/>
            <person name="Fergusson C.H."/>
            <person name="Romanowski S.B."/>
            <person name="Hernandez A."/>
            <person name="Krull N."/>
            <person name="Liu D.Y."/>
            <person name="Cavanagh H."/>
            <person name="Bos A."/>
            <person name="Gray C.A."/>
            <person name="Murphy B.T."/>
            <person name="Linington R.G."/>
            <person name="Eustaquio A.S."/>
        </authorList>
    </citation>
    <scope>NUCLEOTIDE SEQUENCE [LARGE SCALE GENOMIC DNA]</scope>
    <source>
        <strain evidence="1 2">RL21-008-BIB-B</strain>
    </source>
</reference>
<name>A0ABW8ZDT0_9BURK</name>
<protein>
    <submittedName>
        <fullName evidence="1">Protamine P1 domain containing protein</fullName>
    </submittedName>
</protein>
<dbReference type="RefSeq" id="WP_408170045.1">
    <property type="nucleotide sequence ID" value="NZ_JAQQFR010000017.1"/>
</dbReference>
<sequence>MSVSSVSSSYTNALYDNVYVPVKNAVAKVGDEIGDVVDATVDTVKSAAHTVADDVSAGWKSIGNIIDTSA</sequence>